<reference evidence="3" key="1">
    <citation type="submission" date="2017-05" db="EMBL/GenBank/DDBJ databases">
        <authorList>
            <person name="Imhoff J.F."/>
            <person name="Rahn T."/>
            <person name="Kuenzel S."/>
            <person name="Neulinger S.C."/>
        </authorList>
    </citation>
    <scope>NUCLEOTIDE SEQUENCE</scope>
    <source>
        <strain evidence="3">LMG 28126</strain>
    </source>
</reference>
<protein>
    <submittedName>
        <fullName evidence="3">Cell envelope biogenesis protein LolA</fullName>
    </submittedName>
</protein>
<dbReference type="EMBL" id="NHSD01000276">
    <property type="protein sequence ID" value="MBK5927847.1"/>
    <property type="molecule type" value="Genomic_DNA"/>
</dbReference>
<name>A0A934TL48_9RHOB</name>
<dbReference type="Gene3D" id="2.50.20.10">
    <property type="entry name" value="Lipoprotein localisation LolA/LolB/LppX"/>
    <property type="match status" value="1"/>
</dbReference>
<dbReference type="Pfam" id="PF03548">
    <property type="entry name" value="LolA"/>
    <property type="match status" value="1"/>
</dbReference>
<organism evidence="3 4">
    <name type="scientific">Rhodobaculum claviforme</name>
    <dbReference type="NCBI Taxonomy" id="1549854"/>
    <lineage>
        <taxon>Bacteria</taxon>
        <taxon>Pseudomonadati</taxon>
        <taxon>Pseudomonadota</taxon>
        <taxon>Alphaproteobacteria</taxon>
        <taxon>Rhodobacterales</taxon>
        <taxon>Paracoccaceae</taxon>
        <taxon>Rhodobaculum</taxon>
    </lineage>
</organism>
<dbReference type="Proteomes" id="UP000706333">
    <property type="component" value="Unassembled WGS sequence"/>
</dbReference>
<evidence type="ECO:0000313" key="4">
    <source>
        <dbReference type="Proteomes" id="UP000706333"/>
    </source>
</evidence>
<keyword evidence="1 2" id="KW-0732">Signal</keyword>
<dbReference type="SUPFAM" id="SSF89392">
    <property type="entry name" value="Prokaryotic lipoproteins and lipoprotein localization factors"/>
    <property type="match status" value="1"/>
</dbReference>
<dbReference type="CDD" id="cd16325">
    <property type="entry name" value="LolA"/>
    <property type="match status" value="1"/>
</dbReference>
<dbReference type="InterPro" id="IPR029046">
    <property type="entry name" value="LolA/LolB/LppX"/>
</dbReference>
<evidence type="ECO:0000256" key="1">
    <source>
        <dbReference type="ARBA" id="ARBA00022729"/>
    </source>
</evidence>
<feature type="signal peptide" evidence="2">
    <location>
        <begin position="1"/>
        <end position="22"/>
    </location>
</feature>
<proteinExistence type="predicted"/>
<keyword evidence="4" id="KW-1185">Reference proteome</keyword>
<dbReference type="PANTHER" id="PTHR35869">
    <property type="entry name" value="OUTER-MEMBRANE LIPOPROTEIN CARRIER PROTEIN"/>
    <property type="match status" value="1"/>
</dbReference>
<dbReference type="InterPro" id="IPR004564">
    <property type="entry name" value="OM_lipoprot_carrier_LolA-like"/>
</dbReference>
<sequence length="200" mass="21855">MDRRTLLLAPLAWAALGRPAAAAPIPLGEISRYFNAIQTAQAEFTQVNPDGSLSTGQLWIRRPGRMRFEYDSPDNSLVIAASGTVAVFDRKSNTGPAQYPLSRTPLSLILAPRVDLTQARMVVAHRQDGDTTVVVAQDPDRPEHGTLQLVFTAAPTELRQWRVTDDAGRETTVVLGQLRTGMTVPNRLFDLAAEAPQQGR</sequence>
<accession>A0A934TL48</accession>
<dbReference type="AlphaFoldDB" id="A0A934TL48"/>
<comment type="caution">
    <text evidence="3">The sequence shown here is derived from an EMBL/GenBank/DDBJ whole genome shotgun (WGS) entry which is preliminary data.</text>
</comment>
<evidence type="ECO:0000256" key="2">
    <source>
        <dbReference type="SAM" id="SignalP"/>
    </source>
</evidence>
<reference evidence="3" key="2">
    <citation type="journal article" date="2020" name="Microorganisms">
        <title>Osmotic Adaptation and Compatible Solute Biosynthesis of Phototrophic Bacteria as Revealed from Genome Analyses.</title>
        <authorList>
            <person name="Imhoff J.F."/>
            <person name="Rahn T."/>
            <person name="Kunzel S."/>
            <person name="Keller A."/>
            <person name="Neulinger S.C."/>
        </authorList>
    </citation>
    <scope>NUCLEOTIDE SEQUENCE</scope>
    <source>
        <strain evidence="3">LMG 28126</strain>
    </source>
</reference>
<dbReference type="PANTHER" id="PTHR35869:SF1">
    <property type="entry name" value="OUTER-MEMBRANE LIPOPROTEIN CARRIER PROTEIN"/>
    <property type="match status" value="1"/>
</dbReference>
<evidence type="ECO:0000313" key="3">
    <source>
        <dbReference type="EMBL" id="MBK5927847.1"/>
    </source>
</evidence>
<gene>
    <name evidence="3" type="ORF">CCR87_10990</name>
</gene>
<dbReference type="RefSeq" id="WP_201157598.1">
    <property type="nucleotide sequence ID" value="NZ_NHSD01000276.1"/>
</dbReference>
<feature type="chain" id="PRO_5037254373" evidence="2">
    <location>
        <begin position="23"/>
        <end position="200"/>
    </location>
</feature>